<sequence length="697" mass="81092">MSHYICNQCDGSSGDEKNYNGELINEKMNSRMNQNNIPNNDTNNDLKQNESSTKHKKPFKRQLTSSSYIGDNYPNDEDNDYFITVGKNSKRKQRTKDGNNEFDNNDENTLIIDHVNSSTTAPNVNTGRTFLNSKSKIKSNVNKNEISYARQMNHAQKENIQNDKNIHDNYNMSDNNKGNNEMMTESLRIELNKKSNTNENNKLNENNNSSIQISQHALHYAVENHLSPIRLECMPKINENNQGKEVIKALFSYMEKTFRQKNKNYQHPLGFDYWYINKSGDLICYTKHTELFVYLCEPQNYPTELENILITPTRPKHLPPQHSIVLKTVPNYITKEEIEMETKKSFKSIFNLEEMKGSFTDKSRHIRLELTSIDEYNTLLNNKGITINGHIINAFEFLSPPQILICSKCNDPGHIKRNCNFPYEACRRCGQDRTIGEHKECIISCHRCEQNHLATDYKCPFIIEYRRSLVYKLKQQPNLLPSNMQMFIPIECREKGIKNNMILKNPSNEANNSTLQSNSTRFNLFSHAWPTLNKTTNNNNIIPYLNDQNIWKELELKQDEINKKNDEINRKLQFMQTKYDDYMSKMGSIILIMSQQVKIQNDNIERCYTTMNEFLPILSSNLEAFQCIITKPGMLNPQDNKNSLETQNILKHISQSLVFIKDRSDFLTSNQKILRSLVEQQNALMAQSINSLISLNE</sequence>
<dbReference type="PROSITE" id="PS50158">
    <property type="entry name" value="ZF_CCHC"/>
    <property type="match status" value="1"/>
</dbReference>
<keyword evidence="1" id="KW-0862">Zinc</keyword>
<dbReference type="GO" id="GO:0003676">
    <property type="term" value="F:nucleic acid binding"/>
    <property type="evidence" value="ECO:0007669"/>
    <property type="project" value="InterPro"/>
</dbReference>
<keyword evidence="1" id="KW-0479">Metal-binding</keyword>
<dbReference type="InterPro" id="IPR001878">
    <property type="entry name" value="Znf_CCHC"/>
</dbReference>
<dbReference type="Proteomes" id="UP000663869">
    <property type="component" value="Unassembled WGS sequence"/>
</dbReference>
<evidence type="ECO:0000313" key="7">
    <source>
        <dbReference type="Proteomes" id="UP000663869"/>
    </source>
</evidence>
<feature type="coiled-coil region" evidence="2">
    <location>
        <begin position="551"/>
        <end position="585"/>
    </location>
</feature>
<dbReference type="InterPro" id="IPR036875">
    <property type="entry name" value="Znf_CCHC_sf"/>
</dbReference>
<evidence type="ECO:0000256" key="2">
    <source>
        <dbReference type="SAM" id="Coils"/>
    </source>
</evidence>
<dbReference type="SUPFAM" id="SSF57756">
    <property type="entry name" value="Retrovirus zinc finger-like domains"/>
    <property type="match status" value="1"/>
</dbReference>
<dbReference type="Proteomes" id="UP000663862">
    <property type="component" value="Unassembled WGS sequence"/>
</dbReference>
<evidence type="ECO:0000259" key="4">
    <source>
        <dbReference type="PROSITE" id="PS50158"/>
    </source>
</evidence>
<dbReference type="GO" id="GO:0008270">
    <property type="term" value="F:zinc ion binding"/>
    <property type="evidence" value="ECO:0007669"/>
    <property type="project" value="UniProtKB-KW"/>
</dbReference>
<name>A0A818GWY5_9BILA</name>
<proteinExistence type="predicted"/>
<organism evidence="5 7">
    <name type="scientific">Rotaria socialis</name>
    <dbReference type="NCBI Taxonomy" id="392032"/>
    <lineage>
        <taxon>Eukaryota</taxon>
        <taxon>Metazoa</taxon>
        <taxon>Spiralia</taxon>
        <taxon>Gnathifera</taxon>
        <taxon>Rotifera</taxon>
        <taxon>Eurotatoria</taxon>
        <taxon>Bdelloidea</taxon>
        <taxon>Philodinida</taxon>
        <taxon>Philodinidae</taxon>
        <taxon>Rotaria</taxon>
    </lineage>
</organism>
<feature type="compositionally biased region" description="Low complexity" evidence="3">
    <location>
        <begin position="33"/>
        <end position="43"/>
    </location>
</feature>
<keyword evidence="1" id="KW-0863">Zinc-finger</keyword>
<evidence type="ECO:0000313" key="6">
    <source>
        <dbReference type="EMBL" id="CAF4647929.1"/>
    </source>
</evidence>
<feature type="domain" description="CCHC-type" evidence="4">
    <location>
        <begin position="406"/>
        <end position="419"/>
    </location>
</feature>
<dbReference type="EMBL" id="CAJOBQ010004988">
    <property type="protein sequence ID" value="CAF4647929.1"/>
    <property type="molecule type" value="Genomic_DNA"/>
</dbReference>
<dbReference type="AlphaFoldDB" id="A0A818GWY5"/>
<evidence type="ECO:0000256" key="1">
    <source>
        <dbReference type="PROSITE-ProRule" id="PRU00047"/>
    </source>
</evidence>
<dbReference type="EMBL" id="CAJNYU010002049">
    <property type="protein sequence ID" value="CAF3498886.1"/>
    <property type="molecule type" value="Genomic_DNA"/>
</dbReference>
<keyword evidence="2" id="KW-0175">Coiled coil</keyword>
<evidence type="ECO:0000256" key="3">
    <source>
        <dbReference type="SAM" id="MobiDB-lite"/>
    </source>
</evidence>
<accession>A0A818GWY5</accession>
<evidence type="ECO:0000313" key="5">
    <source>
        <dbReference type="EMBL" id="CAF3498886.1"/>
    </source>
</evidence>
<reference evidence="5" key="1">
    <citation type="submission" date="2021-02" db="EMBL/GenBank/DDBJ databases">
        <authorList>
            <person name="Nowell W R."/>
        </authorList>
    </citation>
    <scope>NUCLEOTIDE SEQUENCE</scope>
</reference>
<gene>
    <name evidence="5" type="ORF">FME351_LOCUS16651</name>
    <name evidence="6" type="ORF">TSG867_LOCUS30599</name>
</gene>
<comment type="caution">
    <text evidence="5">The sequence shown here is derived from an EMBL/GenBank/DDBJ whole genome shotgun (WGS) entry which is preliminary data.</text>
</comment>
<protein>
    <recommendedName>
        <fullName evidence="4">CCHC-type domain-containing protein</fullName>
    </recommendedName>
</protein>
<feature type="region of interest" description="Disordered" evidence="3">
    <location>
        <begin position="31"/>
        <end position="78"/>
    </location>
</feature>